<name>A0A8T1PS61_CARIL</name>
<dbReference type="Proteomes" id="UP000811609">
    <property type="component" value="Chromosome 8"/>
</dbReference>
<keyword evidence="2" id="KW-1185">Reference proteome</keyword>
<accession>A0A8T1PS61</accession>
<organism evidence="1 2">
    <name type="scientific">Carya illinoinensis</name>
    <name type="common">Pecan</name>
    <dbReference type="NCBI Taxonomy" id="32201"/>
    <lineage>
        <taxon>Eukaryota</taxon>
        <taxon>Viridiplantae</taxon>
        <taxon>Streptophyta</taxon>
        <taxon>Embryophyta</taxon>
        <taxon>Tracheophyta</taxon>
        <taxon>Spermatophyta</taxon>
        <taxon>Magnoliopsida</taxon>
        <taxon>eudicotyledons</taxon>
        <taxon>Gunneridae</taxon>
        <taxon>Pentapetalae</taxon>
        <taxon>rosids</taxon>
        <taxon>fabids</taxon>
        <taxon>Fagales</taxon>
        <taxon>Juglandaceae</taxon>
        <taxon>Carya</taxon>
    </lineage>
</organism>
<sequence>MKLLITTTYDGVSGVREHIMKLTHFFNKRKGIKVELADNFLTTYNVQKDEWSLSEMTTSVTQEDEIMKKAKSHDAFMVTVDKGKKKFFKGNSSNFCKMKKSRKPPQQASMTVPNGPKKEIFKGKCNFCHLFGHKRVDCRKFKAWLDKKGTRLLLVCFESNLVNVPSDTWWLDTGATIHATNSLQELQKTN</sequence>
<gene>
    <name evidence="1" type="ORF">CIPAW_08G099000</name>
</gene>
<proteinExistence type="predicted"/>
<dbReference type="EMBL" id="CM031816">
    <property type="protein sequence ID" value="KAG6645088.1"/>
    <property type="molecule type" value="Genomic_DNA"/>
</dbReference>
<evidence type="ECO:0000313" key="2">
    <source>
        <dbReference type="Proteomes" id="UP000811609"/>
    </source>
</evidence>
<reference evidence="1" key="1">
    <citation type="submission" date="2020-12" db="EMBL/GenBank/DDBJ databases">
        <title>WGS assembly of Carya illinoinensis cv. Pawnee.</title>
        <authorList>
            <person name="Platts A."/>
            <person name="Shu S."/>
            <person name="Wright S."/>
            <person name="Barry K."/>
            <person name="Edger P."/>
            <person name="Pires J.C."/>
            <person name="Schmutz J."/>
        </authorList>
    </citation>
    <scope>NUCLEOTIDE SEQUENCE</scope>
    <source>
        <tissue evidence="1">Leaf</tissue>
    </source>
</reference>
<protein>
    <recommendedName>
        <fullName evidence="3">CCHC-type domain-containing protein</fullName>
    </recommendedName>
</protein>
<dbReference type="AlphaFoldDB" id="A0A8T1PS61"/>
<comment type="caution">
    <text evidence="1">The sequence shown here is derived from an EMBL/GenBank/DDBJ whole genome shotgun (WGS) entry which is preliminary data.</text>
</comment>
<evidence type="ECO:0000313" key="1">
    <source>
        <dbReference type="EMBL" id="KAG6645088.1"/>
    </source>
</evidence>
<evidence type="ECO:0008006" key="3">
    <source>
        <dbReference type="Google" id="ProtNLM"/>
    </source>
</evidence>